<organism evidence="2 3">
    <name type="scientific">Polycladomyces subterraneus</name>
    <dbReference type="NCBI Taxonomy" id="1016997"/>
    <lineage>
        <taxon>Bacteria</taxon>
        <taxon>Bacillati</taxon>
        <taxon>Bacillota</taxon>
        <taxon>Bacilli</taxon>
        <taxon>Bacillales</taxon>
        <taxon>Thermoactinomycetaceae</taxon>
        <taxon>Polycladomyces</taxon>
    </lineage>
</organism>
<evidence type="ECO:0000256" key="1">
    <source>
        <dbReference type="SAM" id="Phobius"/>
    </source>
</evidence>
<dbReference type="EMBL" id="JANRHH010000017">
    <property type="protein sequence ID" value="MDN4592991.1"/>
    <property type="molecule type" value="Genomic_DNA"/>
</dbReference>
<keyword evidence="3" id="KW-1185">Reference proteome</keyword>
<evidence type="ECO:0008006" key="4">
    <source>
        <dbReference type="Google" id="ProtNLM"/>
    </source>
</evidence>
<protein>
    <recommendedName>
        <fullName evidence="4">Major facilitator superfamily (MFS) profile domain-containing protein</fullName>
    </recommendedName>
</protein>
<dbReference type="SUPFAM" id="SSF103473">
    <property type="entry name" value="MFS general substrate transporter"/>
    <property type="match status" value="1"/>
</dbReference>
<proteinExistence type="predicted"/>
<reference evidence="2" key="1">
    <citation type="submission" date="2022-08" db="EMBL/GenBank/DDBJ databases">
        <title>Polycladomyces zharkentsis sp. nov., a novel thermophilic CMC and starch-degrading bacterium isolated from a geothermal spring in Kazakhstan.</title>
        <authorList>
            <person name="Mashzhan A."/>
            <person name="Kistaubaeva A."/>
            <person name="Javier-Lopez R."/>
            <person name="Birkeland N.-K."/>
        </authorList>
    </citation>
    <scope>NUCLEOTIDE SEQUENCE</scope>
    <source>
        <strain evidence="2">KSR 13</strain>
    </source>
</reference>
<evidence type="ECO:0000313" key="2">
    <source>
        <dbReference type="EMBL" id="MDN4592991.1"/>
    </source>
</evidence>
<keyword evidence="1" id="KW-0472">Membrane</keyword>
<accession>A0ABT8IJQ5</accession>
<keyword evidence="1" id="KW-0812">Transmembrane</keyword>
<feature type="transmembrane region" description="Helical" evidence="1">
    <location>
        <begin position="41"/>
        <end position="62"/>
    </location>
</feature>
<dbReference type="Gene3D" id="1.20.1250.20">
    <property type="entry name" value="MFS general substrate transporter like domains"/>
    <property type="match status" value="1"/>
</dbReference>
<gene>
    <name evidence="2" type="ORF">NWF35_03565</name>
</gene>
<comment type="caution">
    <text evidence="2">The sequence shown here is derived from an EMBL/GenBank/DDBJ whole genome shotgun (WGS) entry which is preliminary data.</text>
</comment>
<dbReference type="RefSeq" id="WP_301237704.1">
    <property type="nucleotide sequence ID" value="NZ_JANRHH010000017.1"/>
</dbReference>
<sequence length="77" mass="8108">MVDGRQLPEVFAAGFLLGIAGASFAAAIPLASRWYRPEYQGLAMGITGAGNSGTVLAVWFAPRLACLAVGMMCSDWR</sequence>
<name>A0ABT8IJQ5_9BACL</name>
<evidence type="ECO:0000313" key="3">
    <source>
        <dbReference type="Proteomes" id="UP001174196"/>
    </source>
</evidence>
<keyword evidence="1" id="KW-1133">Transmembrane helix</keyword>
<dbReference type="Proteomes" id="UP001174196">
    <property type="component" value="Unassembled WGS sequence"/>
</dbReference>
<dbReference type="InterPro" id="IPR036259">
    <property type="entry name" value="MFS_trans_sf"/>
</dbReference>